<keyword evidence="6" id="KW-1185">Reference proteome</keyword>
<dbReference type="GO" id="GO:0010181">
    <property type="term" value="F:FMN binding"/>
    <property type="evidence" value="ECO:0007669"/>
    <property type="project" value="InterPro"/>
</dbReference>
<sequence>MPSCTRCRATDEHVPTEAMAQYYADRASFGLLITEGTMIQRGYSTFGHEPGIYTREQVDAWKKVTDAVHDKGGIIYLQIMHGGRATVDKNLSAPLKVMGPSALGIKGHPCPSVFTRDGSAQEYPATVEPMTEEQIKECVGRYARAARNAMAAGFDGVQIQAGNGFLIDQFINESCNNRTDAYGGSIPNRCRFLLEVVDAVKASIGANRVAVRLSPLDSFLDMTDSDPEATTHYIAEQLNTRKIAFVEVVRGDTIGPERGAEVWVRERFTGVLIVNYDVTLQEGEEYIASGKAEAVSFGRLGVANPDLVFRIIKKAALNDPDGATLFAGGEKGYNDYPTLETSEEAAERIANYTAPEEEQERSAVKQFSAEESMIARSRGNSVSARRVSFSEKLVSQEVSIEPIDPEEAATPSKQPVSGDALLKPLLFPTGSLMNRCVMGTLPRQRAGEDHVPTEAMVKYYQDRSQFGLILSEPIAVQPGYHSYVRSPGITTKQEVEGWKKVTTAVHEKGGVIFCCLHHAGRVTVEGNLEGETAVSVCGPTEHGVTGAMCPAVFAKSGESQPYPSTVKALRKPVLEWIVKLYAVAAKNAMAAGFDGVEIQAGNGFLIDSFLRDGGNQGREDEYGGTLENRARLLLQVVDAVSVIGADKVGVRLSPLDSSNGMSESDVDGLLAYVGKELQKRKIAFIEISNGSEGNYTATDATGPLEKLRPVFKGMLFSDENLTPEQAEGRLQSNAADAAVFTLAAVANPDLVDRIARQCGLQEVNMDTLFTEGETGYNDYLTATALRQKSYEERLRSWRRCRKM</sequence>
<dbReference type="OrthoDB" id="1663137at2759"/>
<accession>A0A7G2CJS6</accession>
<name>A0A7G2CJS6_9TRYP</name>
<evidence type="ECO:0000259" key="4">
    <source>
        <dbReference type="Pfam" id="PF00724"/>
    </source>
</evidence>
<dbReference type="PANTHER" id="PTHR22893:SF91">
    <property type="entry name" value="NADPH DEHYDROGENASE 2-RELATED"/>
    <property type="match status" value="1"/>
</dbReference>
<dbReference type="Proteomes" id="UP000515908">
    <property type="component" value="Chromosome 13"/>
</dbReference>
<dbReference type="EMBL" id="LR877157">
    <property type="protein sequence ID" value="CAD2219204.1"/>
    <property type="molecule type" value="Genomic_DNA"/>
</dbReference>
<evidence type="ECO:0000256" key="2">
    <source>
        <dbReference type="ARBA" id="ARBA00005979"/>
    </source>
</evidence>
<comment type="similarity">
    <text evidence="2">Belongs to the NADH:flavin oxidoreductase/NADH oxidase family.</text>
</comment>
<dbReference type="InterPro" id="IPR045247">
    <property type="entry name" value="Oye-like"/>
</dbReference>
<evidence type="ECO:0000313" key="5">
    <source>
        <dbReference type="EMBL" id="CAD2219204.1"/>
    </source>
</evidence>
<dbReference type="GO" id="GO:0005829">
    <property type="term" value="C:cytosol"/>
    <property type="evidence" value="ECO:0007669"/>
    <property type="project" value="UniProtKB-ARBA"/>
</dbReference>
<proteinExistence type="inferred from homology"/>
<reference evidence="5 6" key="1">
    <citation type="submission" date="2020-08" db="EMBL/GenBank/DDBJ databases">
        <authorList>
            <person name="Newling K."/>
            <person name="Davey J."/>
            <person name="Forrester S."/>
        </authorList>
    </citation>
    <scope>NUCLEOTIDE SEQUENCE [LARGE SCALE GENOMIC DNA]</scope>
    <source>
        <strain evidence="6">Crithidia deanei Carvalho (ATCC PRA-265)</strain>
    </source>
</reference>
<dbReference type="CDD" id="cd02933">
    <property type="entry name" value="OYE_like_FMN"/>
    <property type="match status" value="1"/>
</dbReference>
<dbReference type="GO" id="GO:0016628">
    <property type="term" value="F:oxidoreductase activity, acting on the CH-CH group of donors, NAD or NADP as acceptor"/>
    <property type="evidence" value="ECO:0007669"/>
    <property type="project" value="UniProtKB-ARBA"/>
</dbReference>
<keyword evidence="3" id="KW-0560">Oxidoreductase</keyword>
<dbReference type="AlphaFoldDB" id="A0A7G2CJS6"/>
<dbReference type="SUPFAM" id="SSF51395">
    <property type="entry name" value="FMN-linked oxidoreductases"/>
    <property type="match status" value="2"/>
</dbReference>
<protein>
    <submittedName>
        <fullName evidence="5">NADH:flavin oxidoreductase / NADH oxidase family, putative</fullName>
    </submittedName>
</protein>
<dbReference type="InterPro" id="IPR013785">
    <property type="entry name" value="Aldolase_TIM"/>
</dbReference>
<evidence type="ECO:0000313" key="6">
    <source>
        <dbReference type="Proteomes" id="UP000515908"/>
    </source>
</evidence>
<organism evidence="5 6">
    <name type="scientific">Angomonas deanei</name>
    <dbReference type="NCBI Taxonomy" id="59799"/>
    <lineage>
        <taxon>Eukaryota</taxon>
        <taxon>Discoba</taxon>
        <taxon>Euglenozoa</taxon>
        <taxon>Kinetoplastea</taxon>
        <taxon>Metakinetoplastina</taxon>
        <taxon>Trypanosomatida</taxon>
        <taxon>Trypanosomatidae</taxon>
        <taxon>Strigomonadinae</taxon>
        <taxon>Angomonas</taxon>
    </lineage>
</organism>
<feature type="domain" description="NADH:flavin oxidoreductase/NADH oxidase N-terminal" evidence="4">
    <location>
        <begin position="1"/>
        <end position="316"/>
    </location>
</feature>
<dbReference type="VEuPathDB" id="TriTrypDB:ADEAN_000670600"/>
<evidence type="ECO:0000256" key="3">
    <source>
        <dbReference type="ARBA" id="ARBA00023002"/>
    </source>
</evidence>
<dbReference type="Pfam" id="PF00724">
    <property type="entry name" value="Oxidored_FMN"/>
    <property type="match status" value="2"/>
</dbReference>
<gene>
    <name evidence="5" type="ORF">ADEAN_000670600</name>
</gene>
<dbReference type="InterPro" id="IPR001155">
    <property type="entry name" value="OxRdtase_FMN_N"/>
</dbReference>
<dbReference type="Gene3D" id="3.20.20.70">
    <property type="entry name" value="Aldolase class I"/>
    <property type="match status" value="2"/>
</dbReference>
<comment type="cofactor">
    <cofactor evidence="1">
        <name>FMN</name>
        <dbReference type="ChEBI" id="CHEBI:58210"/>
    </cofactor>
</comment>
<evidence type="ECO:0000256" key="1">
    <source>
        <dbReference type="ARBA" id="ARBA00001917"/>
    </source>
</evidence>
<feature type="domain" description="NADH:flavin oxidoreductase/NADH oxidase N-terminal" evidence="4">
    <location>
        <begin position="421"/>
        <end position="757"/>
    </location>
</feature>
<dbReference type="FunFam" id="3.20.20.70:FF:000059">
    <property type="entry name" value="N-ethylmaleimide reductase, FMN-linked"/>
    <property type="match status" value="1"/>
</dbReference>
<dbReference type="PANTHER" id="PTHR22893">
    <property type="entry name" value="NADH OXIDOREDUCTASE-RELATED"/>
    <property type="match status" value="1"/>
</dbReference>